<evidence type="ECO:0000259" key="4">
    <source>
        <dbReference type="PROSITE" id="PS51898"/>
    </source>
</evidence>
<evidence type="ECO:0000256" key="3">
    <source>
        <dbReference type="PIRSR" id="PIRSR004576-50"/>
    </source>
</evidence>
<dbReference type="PANTHER" id="PTHR30349:SF90">
    <property type="entry name" value="TYROSINE RECOMBINASE XERD"/>
    <property type="match status" value="1"/>
</dbReference>
<dbReference type="PIRSF" id="PIRSF004576">
    <property type="entry name" value="Resolvase_Rsv"/>
    <property type="match status" value="1"/>
</dbReference>
<dbReference type="InterPro" id="IPR013762">
    <property type="entry name" value="Integrase-like_cat_sf"/>
</dbReference>
<dbReference type="AlphaFoldDB" id="A0A2J5QCJ7"/>
<comment type="caution">
    <text evidence="5">The sequence shown here is derived from an EMBL/GenBank/DDBJ whole genome shotgun (WGS) entry which is preliminary data.</text>
</comment>
<dbReference type="EMBL" id="PIDR01000001">
    <property type="protein sequence ID" value="PLO75710.1"/>
    <property type="molecule type" value="Genomic_DNA"/>
</dbReference>
<gene>
    <name evidence="5" type="ORF">CWN49_00155</name>
</gene>
<dbReference type="GO" id="GO:0015074">
    <property type="term" value="P:DNA integration"/>
    <property type="evidence" value="ECO:0007669"/>
    <property type="project" value="UniProtKB-KW"/>
</dbReference>
<keyword evidence="1" id="KW-0229">DNA integration</keyword>
<evidence type="ECO:0000313" key="6">
    <source>
        <dbReference type="Proteomes" id="UP000234667"/>
    </source>
</evidence>
<accession>A0A2J5QCJ7</accession>
<keyword evidence="2" id="KW-0233">DNA recombination</keyword>
<dbReference type="SUPFAM" id="SSF56349">
    <property type="entry name" value="DNA breaking-rejoining enzymes"/>
    <property type="match status" value="1"/>
</dbReference>
<dbReference type="PROSITE" id="PS51898">
    <property type="entry name" value="TYR_RECOMBINASE"/>
    <property type="match status" value="1"/>
</dbReference>
<dbReference type="Gene3D" id="1.10.443.10">
    <property type="entry name" value="Intergrase catalytic core"/>
    <property type="match status" value="1"/>
</dbReference>
<evidence type="ECO:0000313" key="5">
    <source>
        <dbReference type="EMBL" id="PLO75710.1"/>
    </source>
</evidence>
<feature type="active site" description="O-(3'-phospho-DNA)-tyrosine intermediate" evidence="3">
    <location>
        <position position="224"/>
    </location>
</feature>
<reference evidence="5 6" key="1">
    <citation type="submission" date="2017-11" db="EMBL/GenBank/DDBJ databases">
        <authorList>
            <person name="Han C.G."/>
        </authorList>
    </citation>
    <scope>NUCLEOTIDE SEQUENCE [LARGE SCALE GENOMIC DNA]</scope>
    <source>
        <strain evidence="5 6">A10</strain>
    </source>
</reference>
<name>A0A2J5QCJ7_9ENTR</name>
<dbReference type="GO" id="GO:0006310">
    <property type="term" value="P:DNA recombination"/>
    <property type="evidence" value="ECO:0007669"/>
    <property type="project" value="UniProtKB-KW"/>
</dbReference>
<proteinExistence type="predicted"/>
<evidence type="ECO:0000256" key="2">
    <source>
        <dbReference type="ARBA" id="ARBA00023172"/>
    </source>
</evidence>
<evidence type="ECO:0000256" key="1">
    <source>
        <dbReference type="ARBA" id="ARBA00022908"/>
    </source>
</evidence>
<organism evidence="5 6">
    <name type="scientific">Klebsiella michiganensis</name>
    <dbReference type="NCBI Taxonomy" id="1134687"/>
    <lineage>
        <taxon>Bacteria</taxon>
        <taxon>Pseudomonadati</taxon>
        <taxon>Pseudomonadota</taxon>
        <taxon>Gammaproteobacteria</taxon>
        <taxon>Enterobacterales</taxon>
        <taxon>Enterobacteriaceae</taxon>
        <taxon>Klebsiella/Raoultella group</taxon>
        <taxon>Klebsiella</taxon>
    </lineage>
</organism>
<protein>
    <submittedName>
        <fullName evidence="5">Resolvase</fullName>
    </submittedName>
</protein>
<dbReference type="Pfam" id="PF00589">
    <property type="entry name" value="Phage_integrase"/>
    <property type="match status" value="1"/>
</dbReference>
<dbReference type="InterPro" id="IPR011010">
    <property type="entry name" value="DNA_brk_join_enz"/>
</dbReference>
<dbReference type="InterPro" id="IPR002104">
    <property type="entry name" value="Integrase_catalytic"/>
</dbReference>
<dbReference type="Proteomes" id="UP000234667">
    <property type="component" value="Unassembled WGS sequence"/>
</dbReference>
<dbReference type="PANTHER" id="PTHR30349">
    <property type="entry name" value="PHAGE INTEGRASE-RELATED"/>
    <property type="match status" value="1"/>
</dbReference>
<dbReference type="InterPro" id="IPR050090">
    <property type="entry name" value="Tyrosine_recombinase_XerCD"/>
</dbReference>
<dbReference type="InterPro" id="IPR016423">
    <property type="entry name" value="Resolvase_Rsv"/>
</dbReference>
<sequence length="255" mass="28843">MTLPSFINASPALPSTGQLAGQDYGRALSLREMARHYTELPKYLLAPEVAGLLHYVPDWSQHAFFNTLWNTGARLNEGLALRRRDFHLNESIPHVVLRTAKQRRAGGGRPRKGKSANRVVPLSDPAYVDEMRRLFASTKEQFEDDPITGERRALPVWNVSDRTVRNWLVRAIDTAERDGVKLSIGVSPHTFRHSFAMHLLYGHVHPKVVQGLLGHEKFESTEVYTKIFALDVAASQQLRFSLDTRDALQLLRGNK</sequence>
<feature type="domain" description="Tyr recombinase" evidence="4">
    <location>
        <begin position="39"/>
        <end position="237"/>
    </location>
</feature>
<dbReference type="GO" id="GO:0003677">
    <property type="term" value="F:DNA binding"/>
    <property type="evidence" value="ECO:0007669"/>
    <property type="project" value="InterPro"/>
</dbReference>
<reference evidence="5 6" key="2">
    <citation type="submission" date="2018-01" db="EMBL/GenBank/DDBJ databases">
        <title>Genomic study of Klebsiella pneumoniae.</title>
        <authorList>
            <person name="Yang Y."/>
            <person name="Bicalho R."/>
        </authorList>
    </citation>
    <scope>NUCLEOTIDE SEQUENCE [LARGE SCALE GENOMIC DNA]</scope>
    <source>
        <strain evidence="5 6">A10</strain>
    </source>
</reference>